<evidence type="ECO:0000256" key="1">
    <source>
        <dbReference type="ARBA" id="ARBA00001933"/>
    </source>
</evidence>
<evidence type="ECO:0000256" key="5">
    <source>
        <dbReference type="ARBA" id="ARBA00023239"/>
    </source>
</evidence>
<dbReference type="PANTHER" id="PTHR46101:SF2">
    <property type="entry name" value="SERINE DECARBOXYLASE"/>
    <property type="match status" value="1"/>
</dbReference>
<gene>
    <name evidence="8" type="ORF">C7B64_15965</name>
</gene>
<accession>A0A2T1C0X1</accession>
<dbReference type="Proteomes" id="UP000238762">
    <property type="component" value="Unassembled WGS sequence"/>
</dbReference>
<dbReference type="Gene3D" id="3.40.640.10">
    <property type="entry name" value="Type I PLP-dependent aspartate aminotransferase-like (Major domain)"/>
    <property type="match status" value="1"/>
</dbReference>
<evidence type="ECO:0000313" key="8">
    <source>
        <dbReference type="EMBL" id="PSB01910.1"/>
    </source>
</evidence>
<dbReference type="EMBL" id="PVWJ01000082">
    <property type="protein sequence ID" value="PSB01910.1"/>
    <property type="molecule type" value="Genomic_DNA"/>
</dbReference>
<comment type="caution">
    <text evidence="8">The sequence shown here is derived from an EMBL/GenBank/DDBJ whole genome shotgun (WGS) entry which is preliminary data.</text>
</comment>
<dbReference type="OrthoDB" id="9803665at2"/>
<reference evidence="8 9" key="1">
    <citation type="submission" date="2018-02" db="EMBL/GenBank/DDBJ databases">
        <authorList>
            <person name="Cohen D.B."/>
            <person name="Kent A.D."/>
        </authorList>
    </citation>
    <scope>NUCLEOTIDE SEQUENCE [LARGE SCALE GENOMIC DNA]</scope>
    <source>
        <strain evidence="8 9">CCAP 1448/3</strain>
    </source>
</reference>
<evidence type="ECO:0000256" key="7">
    <source>
        <dbReference type="RuleBase" id="RU000382"/>
    </source>
</evidence>
<sequence length="555" mass="61747">MNSRSLFEHELSPDDQTRLDRLYEYIQAEAQRFIGYPCNGVFDYTPLFRFLQYPLNNIGDPYLPSNYHLNTHAFECEVLEIFQKLTDALPGSTWGYVTNGGTEGNHYGLFLARELLPGGLVYYSQDAHYSIDKILRCLNLRSIMIRSHPDGRMDLEDLRETLRIHRDISPIICATIGTTMKGAVDDIAGIQTIFRDLAIHRHYIHADAALGGMILPFVDNPPPWNFKAGIDSIAISGHKMVGSPIPCGVVLAKKSHVDRIAQSVEYIDTLDTTLSGSRNAVTPLFLWYAFHTVGIEGFKRIIPACLQIADYAIAQLQKINRHPWRYPYSNTVVFDRPSPDVTRYWQLACQGNLSHLITMPHVTSEHIDRLLADIEAADPIIPLTAPSVMPACELVSSIPDRDITLVGTANNNLLAEVSAALAAEGLSIEGLTAAAPESEDVEVVRLRVNDRDRALQILNQNLDIGRCYGQADPFQEASQVLSQLEYQSVSEDALLVQLEDRPGALAELLKSCLGESVKIRSLRVLWRGHGKGVVAIATTSPKVLKELLKDRILLS</sequence>
<evidence type="ECO:0000256" key="2">
    <source>
        <dbReference type="ARBA" id="ARBA00009533"/>
    </source>
</evidence>
<dbReference type="PANTHER" id="PTHR46101">
    <property type="match status" value="1"/>
</dbReference>
<dbReference type="RefSeq" id="WP_106289653.1">
    <property type="nucleotide sequence ID" value="NZ_CAWNTC010000110.1"/>
</dbReference>
<dbReference type="InterPro" id="IPR051151">
    <property type="entry name" value="Group_II_Decarboxylase"/>
</dbReference>
<dbReference type="Gene3D" id="3.90.1150.10">
    <property type="entry name" value="Aspartate Aminotransferase, domain 1"/>
    <property type="match status" value="1"/>
</dbReference>
<dbReference type="GO" id="GO:0019752">
    <property type="term" value="P:carboxylic acid metabolic process"/>
    <property type="evidence" value="ECO:0007669"/>
    <property type="project" value="InterPro"/>
</dbReference>
<name>A0A2T1C0X1_9CYAN</name>
<comment type="cofactor">
    <cofactor evidence="1 6 7">
        <name>pyridoxal 5'-phosphate</name>
        <dbReference type="ChEBI" id="CHEBI:597326"/>
    </cofactor>
</comment>
<dbReference type="SUPFAM" id="SSF53383">
    <property type="entry name" value="PLP-dependent transferases"/>
    <property type="match status" value="1"/>
</dbReference>
<dbReference type="GO" id="GO:0030170">
    <property type="term" value="F:pyridoxal phosphate binding"/>
    <property type="evidence" value="ECO:0007669"/>
    <property type="project" value="InterPro"/>
</dbReference>
<protein>
    <submittedName>
        <fullName evidence="8">Histidine decarboxylase</fullName>
    </submittedName>
</protein>
<keyword evidence="5 7" id="KW-0456">Lyase</keyword>
<evidence type="ECO:0000313" key="9">
    <source>
        <dbReference type="Proteomes" id="UP000238762"/>
    </source>
</evidence>
<keyword evidence="3" id="KW-0210">Decarboxylase</keyword>
<reference evidence="8 9" key="2">
    <citation type="submission" date="2018-03" db="EMBL/GenBank/DDBJ databases">
        <title>The ancient ancestry and fast evolution of plastids.</title>
        <authorList>
            <person name="Moore K.R."/>
            <person name="Magnabosco C."/>
            <person name="Momper L."/>
            <person name="Gold D.A."/>
            <person name="Bosak T."/>
            <person name="Fournier G.P."/>
        </authorList>
    </citation>
    <scope>NUCLEOTIDE SEQUENCE [LARGE SCALE GENOMIC DNA]</scope>
    <source>
        <strain evidence="8 9">CCAP 1448/3</strain>
    </source>
</reference>
<dbReference type="InterPro" id="IPR002129">
    <property type="entry name" value="PyrdxlP-dep_de-COase"/>
</dbReference>
<dbReference type="PROSITE" id="PS00392">
    <property type="entry name" value="DDC_GAD_HDC_YDC"/>
    <property type="match status" value="1"/>
</dbReference>
<proteinExistence type="inferred from homology"/>
<dbReference type="AlphaFoldDB" id="A0A2T1C0X1"/>
<comment type="similarity">
    <text evidence="2 7">Belongs to the group II decarboxylase family.</text>
</comment>
<dbReference type="InterPro" id="IPR021115">
    <property type="entry name" value="Pyridoxal-P_BS"/>
</dbReference>
<keyword evidence="4 6" id="KW-0663">Pyridoxal phosphate</keyword>
<organism evidence="8 9">
    <name type="scientific">Merismopedia glauca CCAP 1448/3</name>
    <dbReference type="NCBI Taxonomy" id="1296344"/>
    <lineage>
        <taxon>Bacteria</taxon>
        <taxon>Bacillati</taxon>
        <taxon>Cyanobacteriota</taxon>
        <taxon>Cyanophyceae</taxon>
        <taxon>Synechococcales</taxon>
        <taxon>Merismopediaceae</taxon>
        <taxon>Merismopedia</taxon>
    </lineage>
</organism>
<dbReference type="NCBIfam" id="NF002748">
    <property type="entry name" value="PRK02769.1"/>
    <property type="match status" value="1"/>
</dbReference>
<evidence type="ECO:0000256" key="3">
    <source>
        <dbReference type="ARBA" id="ARBA00022793"/>
    </source>
</evidence>
<dbReference type="InterPro" id="IPR015421">
    <property type="entry name" value="PyrdxlP-dep_Trfase_major"/>
</dbReference>
<dbReference type="InterPro" id="IPR015422">
    <property type="entry name" value="PyrdxlP-dep_Trfase_small"/>
</dbReference>
<keyword evidence="9" id="KW-1185">Reference proteome</keyword>
<evidence type="ECO:0000256" key="6">
    <source>
        <dbReference type="PIRSR" id="PIRSR602129-50"/>
    </source>
</evidence>
<evidence type="ECO:0000256" key="4">
    <source>
        <dbReference type="ARBA" id="ARBA00022898"/>
    </source>
</evidence>
<dbReference type="GO" id="GO:0004058">
    <property type="term" value="F:aromatic-L-amino-acid decarboxylase activity"/>
    <property type="evidence" value="ECO:0007669"/>
    <property type="project" value="UniProtKB-ARBA"/>
</dbReference>
<dbReference type="Pfam" id="PF00282">
    <property type="entry name" value="Pyridoxal_deC"/>
    <property type="match status" value="1"/>
</dbReference>
<dbReference type="InterPro" id="IPR015424">
    <property type="entry name" value="PyrdxlP-dep_Trfase"/>
</dbReference>
<dbReference type="Gene3D" id="3.30.2130.10">
    <property type="entry name" value="VC0802-like"/>
    <property type="match status" value="1"/>
</dbReference>
<feature type="modified residue" description="N6-(pyridoxal phosphate)lysine" evidence="6">
    <location>
        <position position="239"/>
    </location>
</feature>